<feature type="compositionally biased region" description="Low complexity" evidence="1">
    <location>
        <begin position="1"/>
        <end position="20"/>
    </location>
</feature>
<dbReference type="OrthoDB" id="5387389at2759"/>
<dbReference type="GO" id="GO:0003700">
    <property type="term" value="F:DNA-binding transcription factor activity"/>
    <property type="evidence" value="ECO:0007669"/>
    <property type="project" value="InterPro"/>
</dbReference>
<dbReference type="PROSITE" id="PS00036">
    <property type="entry name" value="BZIP_BASIC"/>
    <property type="match status" value="1"/>
</dbReference>
<organism evidence="3 4">
    <name type="scientific">[Torrubiella] hemipterigena</name>
    <dbReference type="NCBI Taxonomy" id="1531966"/>
    <lineage>
        <taxon>Eukaryota</taxon>
        <taxon>Fungi</taxon>
        <taxon>Dikarya</taxon>
        <taxon>Ascomycota</taxon>
        <taxon>Pezizomycotina</taxon>
        <taxon>Sordariomycetes</taxon>
        <taxon>Hypocreomycetidae</taxon>
        <taxon>Hypocreales</taxon>
        <taxon>Clavicipitaceae</taxon>
        <taxon>Clavicipitaceae incertae sedis</taxon>
        <taxon>'Torrubiella' clade</taxon>
    </lineage>
</organism>
<dbReference type="EMBL" id="CDHN01000007">
    <property type="protein sequence ID" value="CEJ94508.1"/>
    <property type="molecule type" value="Genomic_DNA"/>
</dbReference>
<feature type="compositionally biased region" description="Basic and acidic residues" evidence="1">
    <location>
        <begin position="55"/>
        <end position="68"/>
    </location>
</feature>
<protein>
    <recommendedName>
        <fullName evidence="2">BZIP domain-containing protein</fullName>
    </recommendedName>
</protein>
<reference evidence="3 4" key="1">
    <citation type="journal article" date="2015" name="Genome Announc.">
        <title>Draft Genome Sequence and Gene Annotation of the Entomopathogenic Fungus Verticillium hemipterigenum.</title>
        <authorList>
            <person name="Horn F."/>
            <person name="Habel A."/>
            <person name="Scharf D.H."/>
            <person name="Dworschak J."/>
            <person name="Brakhage A.A."/>
            <person name="Guthke R."/>
            <person name="Hertweck C."/>
            <person name="Linde J."/>
        </authorList>
    </citation>
    <scope>NUCLEOTIDE SEQUENCE [LARGE SCALE GENOMIC DNA]</scope>
</reference>
<evidence type="ECO:0000313" key="4">
    <source>
        <dbReference type="Proteomes" id="UP000039046"/>
    </source>
</evidence>
<keyword evidence="4" id="KW-1185">Reference proteome</keyword>
<evidence type="ECO:0000259" key="2">
    <source>
        <dbReference type="PROSITE" id="PS00036"/>
    </source>
</evidence>
<feature type="region of interest" description="Disordered" evidence="1">
    <location>
        <begin position="1"/>
        <end position="88"/>
    </location>
</feature>
<dbReference type="InterPro" id="IPR004827">
    <property type="entry name" value="bZIP"/>
</dbReference>
<evidence type="ECO:0000256" key="1">
    <source>
        <dbReference type="SAM" id="MobiDB-lite"/>
    </source>
</evidence>
<name>A0A0A1TRE6_9HYPO</name>
<dbReference type="HOGENOM" id="CLU_088026_3_0_1"/>
<dbReference type="PANTHER" id="PTHR39607">
    <property type="entry name" value="XANTHOCILLIN BIOSYNTHESIS CLUSTER TRANSCRIPTION FACTOR XANC-RELATED"/>
    <property type="match status" value="1"/>
</dbReference>
<accession>A0A0A1TRE6</accession>
<dbReference type="Proteomes" id="UP000039046">
    <property type="component" value="Unassembled WGS sequence"/>
</dbReference>
<dbReference type="PANTHER" id="PTHR39607:SF2">
    <property type="entry name" value="BZIP DOMAIN-CONTAINING PROTEIN"/>
    <property type="match status" value="1"/>
</dbReference>
<sequence>MGSSSKSSGSGTTRRSPGSGRRSKEIKEIDWSNVTDPDERRKLQNCLAQRKFRQKVKDSKEREEREARNVANAGNSYRIPTSEGITDSPVLSGLPWGGVDLNLVISRGHEVESRRSSGQDTCNGDDARTISQYSLQSLSLAPPNPYLGFDTSQGVEEMNYEDPKYLYGTPIFSHYSP</sequence>
<evidence type="ECO:0000313" key="3">
    <source>
        <dbReference type="EMBL" id="CEJ94508.1"/>
    </source>
</evidence>
<gene>
    <name evidence="3" type="ORF">VHEMI10032</name>
</gene>
<dbReference type="InterPro" id="IPR052635">
    <property type="entry name" value="Sec_Metab_Biosynth_Reg"/>
</dbReference>
<proteinExistence type="predicted"/>
<dbReference type="AlphaFoldDB" id="A0A0A1TRE6"/>
<feature type="domain" description="BZIP" evidence="2">
    <location>
        <begin position="40"/>
        <end position="55"/>
    </location>
</feature>